<feature type="transmembrane region" description="Helical" evidence="7">
    <location>
        <begin position="40"/>
        <end position="64"/>
    </location>
</feature>
<keyword evidence="5 7" id="KW-1133">Transmembrane helix</keyword>
<name>A0A653CGF1_CALMS</name>
<keyword evidence="4 7" id="KW-0812">Transmembrane</keyword>
<dbReference type="GO" id="GO:0005886">
    <property type="term" value="C:plasma membrane"/>
    <property type="evidence" value="ECO:0007669"/>
    <property type="project" value="TreeGrafter"/>
</dbReference>
<feature type="transmembrane region" description="Helical" evidence="7">
    <location>
        <begin position="124"/>
        <end position="144"/>
    </location>
</feature>
<evidence type="ECO:0000256" key="5">
    <source>
        <dbReference type="ARBA" id="ARBA00022989"/>
    </source>
</evidence>
<keyword evidence="3" id="KW-0813">Transport</keyword>
<dbReference type="InterPro" id="IPR002259">
    <property type="entry name" value="Eqnu_transpt"/>
</dbReference>
<keyword evidence="9" id="KW-1185">Reference proteome</keyword>
<dbReference type="EMBL" id="CAACVG010007766">
    <property type="protein sequence ID" value="VEN46947.1"/>
    <property type="molecule type" value="Genomic_DNA"/>
</dbReference>
<comment type="subcellular location">
    <subcellularLocation>
        <location evidence="1">Membrane</location>
        <topology evidence="1">Multi-pass membrane protein</topology>
    </subcellularLocation>
</comment>
<organism evidence="8 9">
    <name type="scientific">Callosobruchus maculatus</name>
    <name type="common">Southern cowpea weevil</name>
    <name type="synonym">Pulse bruchid</name>
    <dbReference type="NCBI Taxonomy" id="64391"/>
    <lineage>
        <taxon>Eukaryota</taxon>
        <taxon>Metazoa</taxon>
        <taxon>Ecdysozoa</taxon>
        <taxon>Arthropoda</taxon>
        <taxon>Hexapoda</taxon>
        <taxon>Insecta</taxon>
        <taxon>Pterygota</taxon>
        <taxon>Neoptera</taxon>
        <taxon>Endopterygota</taxon>
        <taxon>Coleoptera</taxon>
        <taxon>Polyphaga</taxon>
        <taxon>Cucujiformia</taxon>
        <taxon>Chrysomeloidea</taxon>
        <taxon>Chrysomelidae</taxon>
        <taxon>Bruchinae</taxon>
        <taxon>Bruchini</taxon>
        <taxon>Callosobruchus</taxon>
    </lineage>
</organism>
<keyword evidence="6 7" id="KW-0472">Membrane</keyword>
<dbReference type="PANTHER" id="PTHR10332">
    <property type="entry name" value="EQUILIBRATIVE NUCLEOSIDE TRANSPORTER"/>
    <property type="match status" value="1"/>
</dbReference>
<evidence type="ECO:0000313" key="8">
    <source>
        <dbReference type="EMBL" id="VEN46947.1"/>
    </source>
</evidence>
<comment type="similarity">
    <text evidence="2">Belongs to the SLC29A/ENT transporter (TC 2.A.57) family.</text>
</comment>
<sequence>MDCVEEVTAELDLKRASIISQEHVDKLPTKQPPDAPKDRFNLVLIIFFFYGLNSMLPLTFFMLANDYWMYKFRNTAYDKWDPRHRTTLQIYFGTIVSIVRAVPVMIVSVLAAIYIHKFHLRPRLVSSTFATSAVFVALTIFVVIDTDDWQLMFLIITAVLMTILGVAGVVFRMSHTRLLARFPLTYMKFDMYGSGCSSLFSIFLQIISLSIGKDSISSALIFFVCGSAVILTSFLLAVASDHLPFYR</sequence>
<evidence type="ECO:0000256" key="3">
    <source>
        <dbReference type="ARBA" id="ARBA00022448"/>
    </source>
</evidence>
<proteinExistence type="inferred from homology"/>
<evidence type="ECO:0000256" key="7">
    <source>
        <dbReference type="SAM" id="Phobius"/>
    </source>
</evidence>
<dbReference type="Proteomes" id="UP000410492">
    <property type="component" value="Unassembled WGS sequence"/>
</dbReference>
<evidence type="ECO:0000313" key="9">
    <source>
        <dbReference type="Proteomes" id="UP000410492"/>
    </source>
</evidence>
<feature type="transmembrane region" description="Helical" evidence="7">
    <location>
        <begin position="150"/>
        <end position="171"/>
    </location>
</feature>
<reference evidence="8 9" key="1">
    <citation type="submission" date="2019-01" db="EMBL/GenBank/DDBJ databases">
        <authorList>
            <person name="Sayadi A."/>
        </authorList>
    </citation>
    <scope>NUCLEOTIDE SEQUENCE [LARGE SCALE GENOMIC DNA]</scope>
</reference>
<feature type="transmembrane region" description="Helical" evidence="7">
    <location>
        <begin position="90"/>
        <end position="115"/>
    </location>
</feature>
<feature type="transmembrane region" description="Helical" evidence="7">
    <location>
        <begin position="192"/>
        <end position="212"/>
    </location>
</feature>
<evidence type="ECO:0000256" key="6">
    <source>
        <dbReference type="ARBA" id="ARBA00023136"/>
    </source>
</evidence>
<evidence type="ECO:0000256" key="4">
    <source>
        <dbReference type="ARBA" id="ARBA00022692"/>
    </source>
</evidence>
<dbReference type="AlphaFoldDB" id="A0A653CGF1"/>
<evidence type="ECO:0000256" key="2">
    <source>
        <dbReference type="ARBA" id="ARBA00007965"/>
    </source>
</evidence>
<dbReference type="GO" id="GO:0005337">
    <property type="term" value="F:nucleoside transmembrane transporter activity"/>
    <property type="evidence" value="ECO:0007669"/>
    <property type="project" value="InterPro"/>
</dbReference>
<feature type="transmembrane region" description="Helical" evidence="7">
    <location>
        <begin position="218"/>
        <end position="239"/>
    </location>
</feature>
<evidence type="ECO:0000256" key="1">
    <source>
        <dbReference type="ARBA" id="ARBA00004141"/>
    </source>
</evidence>
<dbReference type="OrthoDB" id="46396at2759"/>
<dbReference type="PANTHER" id="PTHR10332:SF88">
    <property type="entry name" value="EQUILIBRATIVE NUCLEOSIDE TRANSPORTER 1, ISOFORM A"/>
    <property type="match status" value="1"/>
</dbReference>
<gene>
    <name evidence="8" type="ORF">CALMAC_LOCUS8871</name>
</gene>
<protein>
    <submittedName>
        <fullName evidence="8">Uncharacterized protein</fullName>
    </submittedName>
</protein>
<accession>A0A653CGF1</accession>